<accession>Q3SFM0</accession>
<keyword evidence="2" id="KW-1185">Reference proteome</keyword>
<sequence length="195" mass="21297">MVRRRRKIPSLCKENRMNVETIAVHIAAPPERVHAFASNPENLPRWVPSFFESIERVDATWVARTPLGRVVVAFVPDNGPGVLDHTLTLPSGERITNSMRVIASGEGSEVLFTLIQRAGTSDAAFRQDAALGAGRSSNAEAAARGDARVAWPRRAGRHAWRCEETKTREPMSKQDAVAAMRSAAAVMQCAARRSA</sequence>
<dbReference type="Pfam" id="PF10604">
    <property type="entry name" value="Polyketide_cyc2"/>
    <property type="match status" value="1"/>
</dbReference>
<proteinExistence type="predicted"/>
<gene>
    <name evidence="1" type="ordered locus">Tbd_2633</name>
</gene>
<dbReference type="InterPro" id="IPR023393">
    <property type="entry name" value="START-like_dom_sf"/>
</dbReference>
<dbReference type="Proteomes" id="UP000008291">
    <property type="component" value="Chromosome"/>
</dbReference>
<evidence type="ECO:0000313" key="2">
    <source>
        <dbReference type="Proteomes" id="UP000008291"/>
    </source>
</evidence>
<organism evidence="1 2">
    <name type="scientific">Thiobacillus denitrificans (strain ATCC 25259 / T1)</name>
    <dbReference type="NCBI Taxonomy" id="292415"/>
    <lineage>
        <taxon>Bacteria</taxon>
        <taxon>Pseudomonadati</taxon>
        <taxon>Pseudomonadota</taxon>
        <taxon>Betaproteobacteria</taxon>
        <taxon>Nitrosomonadales</taxon>
        <taxon>Thiobacillaceae</taxon>
        <taxon>Thiobacillus</taxon>
    </lineage>
</organism>
<evidence type="ECO:0008006" key="3">
    <source>
        <dbReference type="Google" id="ProtNLM"/>
    </source>
</evidence>
<dbReference type="EMBL" id="CP000116">
    <property type="protein sequence ID" value="AAZ98586.1"/>
    <property type="molecule type" value="Genomic_DNA"/>
</dbReference>
<reference evidence="1 2" key="1">
    <citation type="journal article" date="2006" name="J. Bacteriol.">
        <title>The genome sequence of the obligately chemolithoautotrophic, facultatively anaerobic bacterium Thiobacillus denitrificans.</title>
        <authorList>
            <person name="Beller H.R."/>
            <person name="Chain P.S."/>
            <person name="Letain T.E."/>
            <person name="Chakicherla A."/>
            <person name="Larimer F.W."/>
            <person name="Richardson P.M."/>
            <person name="Coleman M.A."/>
            <person name="Wood A.P."/>
            <person name="Kelly D.P."/>
        </authorList>
    </citation>
    <scope>NUCLEOTIDE SEQUENCE [LARGE SCALE GENOMIC DNA]</scope>
    <source>
        <strain evidence="1 2">ATCC 25259</strain>
    </source>
</reference>
<evidence type="ECO:0000313" key="1">
    <source>
        <dbReference type="EMBL" id="AAZ98586.1"/>
    </source>
</evidence>
<name>Q3SFM0_THIDA</name>
<dbReference type="HOGENOM" id="CLU_1395752_0_0_4"/>
<dbReference type="eggNOG" id="COG3427">
    <property type="taxonomic scope" value="Bacteria"/>
</dbReference>
<dbReference type="Gene3D" id="3.30.530.20">
    <property type="match status" value="1"/>
</dbReference>
<dbReference type="AlphaFoldDB" id="Q3SFM0"/>
<dbReference type="STRING" id="292415.Tbd_2633"/>
<dbReference type="InterPro" id="IPR019587">
    <property type="entry name" value="Polyketide_cyclase/dehydratase"/>
</dbReference>
<dbReference type="KEGG" id="tbd:Tbd_2633"/>
<dbReference type="SUPFAM" id="SSF55961">
    <property type="entry name" value="Bet v1-like"/>
    <property type="match status" value="1"/>
</dbReference>
<protein>
    <recommendedName>
        <fullName evidence="3">SRPBCC family protein</fullName>
    </recommendedName>
</protein>